<dbReference type="Gene3D" id="3.90.1150.10">
    <property type="entry name" value="Aspartate Aminotransferase, domain 1"/>
    <property type="match status" value="1"/>
</dbReference>
<dbReference type="SUPFAM" id="SSF53383">
    <property type="entry name" value="PLP-dependent transferases"/>
    <property type="match status" value="1"/>
</dbReference>
<protein>
    <submittedName>
        <fullName evidence="8">PLP-dependent aminotransferase family protein</fullName>
    </submittedName>
</protein>
<proteinExistence type="inferred from homology"/>
<sequence length="478" mass="51867">MDQRTPDLPLYEALAGRVVALVDDGVLRVGMRAPSVRAFAAQHGVSLTTALQAYRLLEDRGVLAARPKSGFYVTSRTHTRRPPPAASQPPQRATQVSVSNPVFSVLAYATDPSYAPLGCAVPSAGLLAAERLDRHLARCARVHGRNYNVYADPHGDAELRGQISERALRLGHAVPPDGVLISNGCTEALNIALSVTTKPGDTVAIESPTYFGLLQVLEAHGLRALELPTDPTSGIDVAALDKALGARRVAACLLASSFSNPLGYRTDDARKAAITKVLTRHGVPLIEDDIYGDISFGADRPRPFAAISPKADIILCSSFSKTIAPGYRIGWLAANRRHDQILAAKFALSLSGAALPQKAMADFLTSGGYDAHLRRIRKLFADNIDRMRRTVDRSFPRDTRMTDPRGGFVLWLELPHGFDADALYARAIRERICFVPGSLFTASGGYRNCLRLSCSHDWSARIERSVERLGELADELLQ</sequence>
<evidence type="ECO:0000256" key="2">
    <source>
        <dbReference type="ARBA" id="ARBA00022898"/>
    </source>
</evidence>
<dbReference type="Pfam" id="PF00155">
    <property type="entry name" value="Aminotran_1_2"/>
    <property type="match status" value="1"/>
</dbReference>
<dbReference type="PANTHER" id="PTHR46577">
    <property type="entry name" value="HTH-TYPE TRANSCRIPTIONAL REGULATORY PROTEIN GABR"/>
    <property type="match status" value="1"/>
</dbReference>
<dbReference type="PANTHER" id="PTHR46577:SF2">
    <property type="entry name" value="TRANSCRIPTIONAL REGULATORY PROTEIN"/>
    <property type="match status" value="1"/>
</dbReference>
<evidence type="ECO:0000259" key="7">
    <source>
        <dbReference type="PROSITE" id="PS50949"/>
    </source>
</evidence>
<gene>
    <name evidence="8" type="ORF">LQG66_04075</name>
</gene>
<dbReference type="InterPro" id="IPR036390">
    <property type="entry name" value="WH_DNA-bd_sf"/>
</dbReference>
<dbReference type="CDD" id="cd00609">
    <property type="entry name" value="AAT_like"/>
    <property type="match status" value="1"/>
</dbReference>
<dbReference type="PROSITE" id="PS50949">
    <property type="entry name" value="HTH_GNTR"/>
    <property type="match status" value="1"/>
</dbReference>
<keyword evidence="8" id="KW-0032">Aminotransferase</keyword>
<evidence type="ECO:0000256" key="4">
    <source>
        <dbReference type="ARBA" id="ARBA00023125"/>
    </source>
</evidence>
<dbReference type="CDD" id="cd07377">
    <property type="entry name" value="WHTH_GntR"/>
    <property type="match status" value="1"/>
</dbReference>
<dbReference type="InterPro" id="IPR015421">
    <property type="entry name" value="PyrdxlP-dep_Trfase_major"/>
</dbReference>
<dbReference type="SUPFAM" id="SSF46785">
    <property type="entry name" value="Winged helix' DNA-binding domain"/>
    <property type="match status" value="1"/>
</dbReference>
<dbReference type="InterPro" id="IPR015424">
    <property type="entry name" value="PyrdxlP-dep_Trfase"/>
</dbReference>
<dbReference type="InterPro" id="IPR036388">
    <property type="entry name" value="WH-like_DNA-bd_sf"/>
</dbReference>
<evidence type="ECO:0000256" key="6">
    <source>
        <dbReference type="SAM" id="MobiDB-lite"/>
    </source>
</evidence>
<feature type="region of interest" description="Disordered" evidence="6">
    <location>
        <begin position="73"/>
        <end position="94"/>
    </location>
</feature>
<dbReference type="Pfam" id="PF00392">
    <property type="entry name" value="GntR"/>
    <property type="match status" value="1"/>
</dbReference>
<organism evidence="8 9">
    <name type="scientific">Bradyrhizobium ontarionense</name>
    <dbReference type="NCBI Taxonomy" id="2898149"/>
    <lineage>
        <taxon>Bacteria</taxon>
        <taxon>Pseudomonadati</taxon>
        <taxon>Pseudomonadota</taxon>
        <taxon>Alphaproteobacteria</taxon>
        <taxon>Hyphomicrobiales</taxon>
        <taxon>Nitrobacteraceae</taxon>
        <taxon>Bradyrhizobium</taxon>
    </lineage>
</organism>
<reference evidence="8" key="1">
    <citation type="journal article" date="2024" name="Antonie Van Leeuwenhoek">
        <title>Bradyrhizobium ontarionense sp. nov., a novel bacterial symbiont isolated from Aeschynomene indica (Indian jointvetch), harbours photosynthesis, nitrogen fixation and nitrous oxide (N2O) reductase genes.</title>
        <authorList>
            <person name="Bromfield E.S.P."/>
            <person name="Cloutier S."/>
        </authorList>
    </citation>
    <scope>NUCLEOTIDE SEQUENCE</scope>
    <source>
        <strain evidence="8">A19</strain>
    </source>
</reference>
<comment type="similarity">
    <text evidence="1">In the C-terminal section; belongs to the class-I pyridoxal-phosphate-dependent aminotransferase family.</text>
</comment>
<name>A0ABY3REV5_9BRAD</name>
<evidence type="ECO:0000256" key="5">
    <source>
        <dbReference type="ARBA" id="ARBA00023163"/>
    </source>
</evidence>
<keyword evidence="9" id="KW-1185">Reference proteome</keyword>
<keyword evidence="5" id="KW-0804">Transcription</keyword>
<accession>A0ABY3REV5</accession>
<dbReference type="InterPro" id="IPR000524">
    <property type="entry name" value="Tscrpt_reg_HTH_GntR"/>
</dbReference>
<dbReference type="GO" id="GO:0008483">
    <property type="term" value="F:transaminase activity"/>
    <property type="evidence" value="ECO:0007669"/>
    <property type="project" value="UniProtKB-KW"/>
</dbReference>
<keyword evidence="4" id="KW-0238">DNA-binding</keyword>
<evidence type="ECO:0000256" key="1">
    <source>
        <dbReference type="ARBA" id="ARBA00005384"/>
    </source>
</evidence>
<dbReference type="InterPro" id="IPR051446">
    <property type="entry name" value="HTH_trans_reg/aminotransferase"/>
</dbReference>
<dbReference type="Gene3D" id="3.40.640.10">
    <property type="entry name" value="Type I PLP-dependent aspartate aminotransferase-like (Major domain)"/>
    <property type="match status" value="1"/>
</dbReference>
<dbReference type="RefSeq" id="WP_231323675.1">
    <property type="nucleotide sequence ID" value="NZ_CP088156.1"/>
</dbReference>
<dbReference type="InterPro" id="IPR004839">
    <property type="entry name" value="Aminotransferase_I/II_large"/>
</dbReference>
<keyword evidence="2" id="KW-0663">Pyridoxal phosphate</keyword>
<dbReference type="InterPro" id="IPR015422">
    <property type="entry name" value="PyrdxlP-dep_Trfase_small"/>
</dbReference>
<evidence type="ECO:0000256" key="3">
    <source>
        <dbReference type="ARBA" id="ARBA00023015"/>
    </source>
</evidence>
<dbReference type="EMBL" id="CP088156">
    <property type="protein sequence ID" value="UFZ05505.1"/>
    <property type="molecule type" value="Genomic_DNA"/>
</dbReference>
<dbReference type="Proteomes" id="UP001431010">
    <property type="component" value="Chromosome"/>
</dbReference>
<dbReference type="Gene3D" id="1.10.10.10">
    <property type="entry name" value="Winged helix-like DNA-binding domain superfamily/Winged helix DNA-binding domain"/>
    <property type="match status" value="1"/>
</dbReference>
<keyword evidence="8" id="KW-0808">Transferase</keyword>
<evidence type="ECO:0000313" key="8">
    <source>
        <dbReference type="EMBL" id="UFZ05505.1"/>
    </source>
</evidence>
<dbReference type="SMART" id="SM00345">
    <property type="entry name" value="HTH_GNTR"/>
    <property type="match status" value="1"/>
</dbReference>
<keyword evidence="3" id="KW-0805">Transcription regulation</keyword>
<evidence type="ECO:0000313" key="9">
    <source>
        <dbReference type="Proteomes" id="UP001431010"/>
    </source>
</evidence>
<feature type="domain" description="HTH gntR-type" evidence="7">
    <location>
        <begin position="8"/>
        <end position="76"/>
    </location>
</feature>